<sequence length="65" mass="6927">MPQKTLGSIIGVLCAVASLVQVSRRLRIGRRPTLVSRGRGFGVGEGLWSFLFVSSTKETGLGPLL</sequence>
<dbReference type="KEGG" id="tng:GSTEN00017179G001"/>
<name>Q4SJJ4_TETNG</name>
<keyword evidence="1" id="KW-0812">Transmembrane</keyword>
<keyword evidence="1" id="KW-0472">Membrane</keyword>
<reference evidence="2" key="2">
    <citation type="submission" date="2004-02" db="EMBL/GenBank/DDBJ databases">
        <authorList>
            <consortium name="Genoscope"/>
            <consortium name="Whitehead Institute Centre for Genome Research"/>
        </authorList>
    </citation>
    <scope>NUCLEOTIDE SEQUENCE</scope>
</reference>
<reference evidence="2" key="1">
    <citation type="journal article" date="2004" name="Nature">
        <title>Genome duplication in the teleost fish Tetraodon nigroviridis reveals the early vertebrate proto-karyotype.</title>
        <authorList>
            <person name="Jaillon O."/>
            <person name="Aury J.-M."/>
            <person name="Brunet F."/>
            <person name="Petit J.-L."/>
            <person name="Stange-Thomann N."/>
            <person name="Mauceli E."/>
            <person name="Bouneau L."/>
            <person name="Fischer C."/>
            <person name="Ozouf-Costaz C."/>
            <person name="Bernot A."/>
            <person name="Nicaud S."/>
            <person name="Jaffe D."/>
            <person name="Fisher S."/>
            <person name="Lutfalla G."/>
            <person name="Dossat C."/>
            <person name="Segurens B."/>
            <person name="Dasilva C."/>
            <person name="Salanoubat M."/>
            <person name="Levy M."/>
            <person name="Boudet N."/>
            <person name="Castellano S."/>
            <person name="Anthouard V."/>
            <person name="Jubin C."/>
            <person name="Castelli V."/>
            <person name="Katinka M."/>
            <person name="Vacherie B."/>
            <person name="Biemont C."/>
            <person name="Skalli Z."/>
            <person name="Cattolico L."/>
            <person name="Poulain J."/>
            <person name="De Berardinis V."/>
            <person name="Cruaud C."/>
            <person name="Duprat S."/>
            <person name="Brottier P."/>
            <person name="Coutanceau J.-P."/>
            <person name="Gouzy J."/>
            <person name="Parra G."/>
            <person name="Lardier G."/>
            <person name="Chapple C."/>
            <person name="McKernan K.J."/>
            <person name="McEwan P."/>
            <person name="Bosak S."/>
            <person name="Kellis M."/>
            <person name="Volff J.-N."/>
            <person name="Guigo R."/>
            <person name="Zody M.C."/>
            <person name="Mesirov J."/>
            <person name="Lindblad-Toh K."/>
            <person name="Birren B."/>
            <person name="Nusbaum C."/>
            <person name="Kahn D."/>
            <person name="Robinson-Rechavi M."/>
            <person name="Laudet V."/>
            <person name="Schachter V."/>
            <person name="Quetier F."/>
            <person name="Saurin W."/>
            <person name="Scarpelli C."/>
            <person name="Wincker P."/>
            <person name="Lander E.S."/>
            <person name="Weissenbach J."/>
            <person name="Roest Crollius H."/>
        </authorList>
    </citation>
    <scope>NUCLEOTIDE SEQUENCE [LARGE SCALE GENOMIC DNA]</scope>
</reference>
<keyword evidence="1" id="KW-1133">Transmembrane helix</keyword>
<evidence type="ECO:0000313" key="2">
    <source>
        <dbReference type="EMBL" id="CAF99188.1"/>
    </source>
</evidence>
<comment type="caution">
    <text evidence="2">The sequence shown here is derived from an EMBL/GenBank/DDBJ whole genome shotgun (WGS) entry which is preliminary data.</text>
</comment>
<proteinExistence type="predicted"/>
<dbReference type="AlphaFoldDB" id="Q4SJJ4"/>
<organism evidence="2">
    <name type="scientific">Tetraodon nigroviridis</name>
    <name type="common">Spotted green pufferfish</name>
    <name type="synonym">Chelonodon nigroviridis</name>
    <dbReference type="NCBI Taxonomy" id="99883"/>
    <lineage>
        <taxon>Eukaryota</taxon>
        <taxon>Metazoa</taxon>
        <taxon>Chordata</taxon>
        <taxon>Craniata</taxon>
        <taxon>Vertebrata</taxon>
        <taxon>Euteleostomi</taxon>
        <taxon>Actinopterygii</taxon>
        <taxon>Neopterygii</taxon>
        <taxon>Teleostei</taxon>
        <taxon>Neoteleostei</taxon>
        <taxon>Acanthomorphata</taxon>
        <taxon>Eupercaria</taxon>
        <taxon>Tetraodontiformes</taxon>
        <taxon>Tetradontoidea</taxon>
        <taxon>Tetraodontidae</taxon>
        <taxon>Tetraodon</taxon>
    </lineage>
</organism>
<evidence type="ECO:0000256" key="1">
    <source>
        <dbReference type="SAM" id="Phobius"/>
    </source>
</evidence>
<protein>
    <submittedName>
        <fullName evidence="2">(spotted green pufferfish) hypothetical protein</fullName>
    </submittedName>
</protein>
<dbReference type="EMBL" id="CAAE01014575">
    <property type="protein sequence ID" value="CAF99188.1"/>
    <property type="molecule type" value="Genomic_DNA"/>
</dbReference>
<feature type="transmembrane region" description="Helical" evidence="1">
    <location>
        <begin position="6"/>
        <end position="22"/>
    </location>
</feature>
<gene>
    <name evidence="2" type="ORF">GSTENG00017179001</name>
</gene>
<accession>Q4SJJ4</accession>